<evidence type="ECO:0000313" key="10">
    <source>
        <dbReference type="EMBL" id="KAF5530518.1"/>
    </source>
</evidence>
<evidence type="ECO:0000256" key="3">
    <source>
        <dbReference type="ARBA" id="ARBA00022525"/>
    </source>
</evidence>
<dbReference type="InterPro" id="IPR019826">
    <property type="entry name" value="Carboxylesterase_B_AS"/>
</dbReference>
<accession>A0A8H5I4Y7</accession>
<protein>
    <recommendedName>
        <fullName evidence="8">Carboxylic ester hydrolase</fullName>
        <ecNumber evidence="8">3.1.1.-</ecNumber>
    </recommendedName>
</protein>
<keyword evidence="7" id="KW-0325">Glycoprotein</keyword>
<keyword evidence="4 8" id="KW-0732">Signal</keyword>
<comment type="similarity">
    <text evidence="2 8">Belongs to the type-B carboxylesterase/lipase family.</text>
</comment>
<dbReference type="PROSITE" id="PS00122">
    <property type="entry name" value="CARBOXYLESTERASE_B_1"/>
    <property type="match status" value="1"/>
</dbReference>
<dbReference type="GO" id="GO:0016787">
    <property type="term" value="F:hydrolase activity"/>
    <property type="evidence" value="ECO:0007669"/>
    <property type="project" value="UniProtKB-KW"/>
</dbReference>
<evidence type="ECO:0000256" key="4">
    <source>
        <dbReference type="ARBA" id="ARBA00022729"/>
    </source>
</evidence>
<keyword evidence="6" id="KW-0443">Lipid metabolism</keyword>
<dbReference type="AlphaFoldDB" id="A0A8H5I4Y7"/>
<proteinExistence type="inferred from homology"/>
<gene>
    <name evidence="10" type="ORF">FMEXI_13503</name>
</gene>
<feature type="chain" id="PRO_5034804601" description="Carboxylic ester hydrolase" evidence="8">
    <location>
        <begin position="22"/>
        <end position="571"/>
    </location>
</feature>
<dbReference type="GO" id="GO:0006629">
    <property type="term" value="P:lipid metabolic process"/>
    <property type="evidence" value="ECO:0007669"/>
    <property type="project" value="UniProtKB-KW"/>
</dbReference>
<dbReference type="EC" id="3.1.1.-" evidence="8"/>
<evidence type="ECO:0000256" key="2">
    <source>
        <dbReference type="ARBA" id="ARBA00005964"/>
    </source>
</evidence>
<dbReference type="SUPFAM" id="SSF53474">
    <property type="entry name" value="alpha/beta-Hydrolases"/>
    <property type="match status" value="1"/>
</dbReference>
<evidence type="ECO:0000256" key="1">
    <source>
        <dbReference type="ARBA" id="ARBA00004613"/>
    </source>
</evidence>
<name>A0A8H5I4Y7_9HYPO</name>
<keyword evidence="11" id="KW-1185">Reference proteome</keyword>
<comment type="caution">
    <text evidence="10">The sequence shown here is derived from an EMBL/GenBank/DDBJ whole genome shotgun (WGS) entry which is preliminary data.</text>
</comment>
<reference evidence="10 11" key="1">
    <citation type="submission" date="2020-05" db="EMBL/GenBank/DDBJ databases">
        <title>Identification and distribution of gene clusters putatively required for synthesis of sphingolipid metabolism inhibitors in phylogenetically diverse species of the filamentous fungus Fusarium.</title>
        <authorList>
            <person name="Kim H.-S."/>
            <person name="Busman M."/>
            <person name="Brown D.W."/>
            <person name="Divon H."/>
            <person name="Uhlig S."/>
            <person name="Proctor R.H."/>
        </authorList>
    </citation>
    <scope>NUCLEOTIDE SEQUENCE [LARGE SCALE GENOMIC DNA]</scope>
    <source>
        <strain evidence="10 11">NRRL 53147</strain>
    </source>
</reference>
<keyword evidence="5 8" id="KW-0378">Hydrolase</keyword>
<dbReference type="InterPro" id="IPR050309">
    <property type="entry name" value="Type-B_Carboxylest/Lipase"/>
</dbReference>
<evidence type="ECO:0000256" key="5">
    <source>
        <dbReference type="ARBA" id="ARBA00022801"/>
    </source>
</evidence>
<organism evidence="10 11">
    <name type="scientific">Fusarium mexicanum</name>
    <dbReference type="NCBI Taxonomy" id="751941"/>
    <lineage>
        <taxon>Eukaryota</taxon>
        <taxon>Fungi</taxon>
        <taxon>Dikarya</taxon>
        <taxon>Ascomycota</taxon>
        <taxon>Pezizomycotina</taxon>
        <taxon>Sordariomycetes</taxon>
        <taxon>Hypocreomycetidae</taxon>
        <taxon>Hypocreales</taxon>
        <taxon>Nectriaceae</taxon>
        <taxon>Fusarium</taxon>
        <taxon>Fusarium fujikuroi species complex</taxon>
    </lineage>
</organism>
<dbReference type="GO" id="GO:0005576">
    <property type="term" value="C:extracellular region"/>
    <property type="evidence" value="ECO:0007669"/>
    <property type="project" value="UniProtKB-SubCell"/>
</dbReference>
<dbReference type="Gene3D" id="3.40.50.1820">
    <property type="entry name" value="alpha/beta hydrolase"/>
    <property type="match status" value="1"/>
</dbReference>
<sequence>MRYRTNLLTPAFLFLLHAAIAGPTALPPTKRAASTTVVKLSDSTIVGTVQNNIEIFSGIPYAEPPVKNLRLRPPQKKKGSWGTIDATRTVKSCPQLTVSTSLTDDLRAVGDIFRRPPFQANPEQSEDCLTITITRPAGTKTGDKLPVLFWIHGGGFQTGGPGDYNFAGLVSDSVVRGRPIVVVAVAYRLGGFGFLPGKEVLADGASNLGLLDQRLALEWVADNIASFGGDPQKVVLSGESAGAWSVFDQVTLYDGDSVYNGKSLFRGAVLSSGSMLPAERVDSNKAQAVYDHVVQQAGCGKSNNTLECLRSLDYTPFLNACNSLPSIFSYTALALPYLPRPDGVVLTDSPEVLAAAGKYASVPMIFTNQEDEGTVFSLFQQNTTGSTSQLLDYFSQHYYTTADPEKLRSVIESYSSSFIDGSPYRTGLFNELYPGYKRFASILGDLLFTMHRRIFMDLALKVKPEVPNWSLLASYGYGLPFVGTYHGSDLSVIFQGGGDKFFVKVIRSYIFSFVYDLDPNKSTPGEYPALHRWSAQKPQVQVFASSAKLGNDNYRTTSCKRIAASLKSLRQ</sequence>
<evidence type="ECO:0000256" key="6">
    <source>
        <dbReference type="ARBA" id="ARBA00023098"/>
    </source>
</evidence>
<dbReference type="Pfam" id="PF00135">
    <property type="entry name" value="COesterase"/>
    <property type="match status" value="1"/>
</dbReference>
<dbReference type="InterPro" id="IPR029058">
    <property type="entry name" value="AB_hydrolase_fold"/>
</dbReference>
<dbReference type="InterPro" id="IPR002018">
    <property type="entry name" value="CarbesteraseB"/>
</dbReference>
<dbReference type="PANTHER" id="PTHR11559">
    <property type="entry name" value="CARBOXYLESTERASE"/>
    <property type="match status" value="1"/>
</dbReference>
<evidence type="ECO:0000256" key="7">
    <source>
        <dbReference type="ARBA" id="ARBA00023180"/>
    </source>
</evidence>
<evidence type="ECO:0000256" key="8">
    <source>
        <dbReference type="RuleBase" id="RU361235"/>
    </source>
</evidence>
<dbReference type="Proteomes" id="UP000522262">
    <property type="component" value="Unassembled WGS sequence"/>
</dbReference>
<keyword evidence="3" id="KW-0964">Secreted</keyword>
<dbReference type="FunFam" id="3.40.50.1820:FF:000213">
    <property type="entry name" value="Carboxylic ester hydrolase"/>
    <property type="match status" value="1"/>
</dbReference>
<evidence type="ECO:0000259" key="9">
    <source>
        <dbReference type="Pfam" id="PF00135"/>
    </source>
</evidence>
<evidence type="ECO:0000313" key="11">
    <source>
        <dbReference type="Proteomes" id="UP000522262"/>
    </source>
</evidence>
<dbReference type="EMBL" id="JAAOAM010000472">
    <property type="protein sequence ID" value="KAF5530518.1"/>
    <property type="molecule type" value="Genomic_DNA"/>
</dbReference>
<feature type="signal peptide" evidence="8">
    <location>
        <begin position="1"/>
        <end position="21"/>
    </location>
</feature>
<feature type="domain" description="Carboxylesterase type B" evidence="9">
    <location>
        <begin position="35"/>
        <end position="547"/>
    </location>
</feature>
<comment type="subcellular location">
    <subcellularLocation>
        <location evidence="1">Secreted</location>
    </subcellularLocation>
</comment>